<name>A0ABR2JW19_9EUKA</name>
<evidence type="ECO:0000313" key="1">
    <source>
        <dbReference type="EMBL" id="KAK8883064.1"/>
    </source>
</evidence>
<organism evidence="1 2">
    <name type="scientific">Tritrichomonas musculus</name>
    <dbReference type="NCBI Taxonomy" id="1915356"/>
    <lineage>
        <taxon>Eukaryota</taxon>
        <taxon>Metamonada</taxon>
        <taxon>Parabasalia</taxon>
        <taxon>Tritrichomonadida</taxon>
        <taxon>Tritrichomonadidae</taxon>
        <taxon>Tritrichomonas</taxon>
    </lineage>
</organism>
<dbReference type="Proteomes" id="UP001470230">
    <property type="component" value="Unassembled WGS sequence"/>
</dbReference>
<accession>A0ABR2JW19</accession>
<evidence type="ECO:0000313" key="2">
    <source>
        <dbReference type="Proteomes" id="UP001470230"/>
    </source>
</evidence>
<proteinExistence type="predicted"/>
<gene>
    <name evidence="1" type="ORF">M9Y10_045712</name>
</gene>
<evidence type="ECO:0008006" key="3">
    <source>
        <dbReference type="Google" id="ProtNLM"/>
    </source>
</evidence>
<reference evidence="1 2" key="1">
    <citation type="submission" date="2024-04" db="EMBL/GenBank/DDBJ databases">
        <title>Tritrichomonas musculus Genome.</title>
        <authorList>
            <person name="Alves-Ferreira E."/>
            <person name="Grigg M."/>
            <person name="Lorenzi H."/>
            <person name="Galac M."/>
        </authorList>
    </citation>
    <scope>NUCLEOTIDE SEQUENCE [LARGE SCALE GENOMIC DNA]</scope>
    <source>
        <strain evidence="1 2">EAF2021</strain>
    </source>
</reference>
<sequence length="131" mass="14886">MSGDIYRFRVGVRNINSRSDGSNSGSSLGSSGYKHASFLITRDLFEYSKNGYERHQDVGRDSDYDWNEIGDALNGTTYVPPDDLEESIIDSNDWTSNEYTAYSHNCQDFVQFCLRQVGCHETMIQKDGPVY</sequence>
<keyword evidence="2" id="KW-1185">Reference proteome</keyword>
<dbReference type="EMBL" id="JAPFFF010000009">
    <property type="protein sequence ID" value="KAK8883064.1"/>
    <property type="molecule type" value="Genomic_DNA"/>
</dbReference>
<protein>
    <recommendedName>
        <fullName evidence="3">PPPDE domain-containing protein</fullName>
    </recommendedName>
</protein>
<comment type="caution">
    <text evidence="1">The sequence shown here is derived from an EMBL/GenBank/DDBJ whole genome shotgun (WGS) entry which is preliminary data.</text>
</comment>